<evidence type="ECO:0000313" key="5">
    <source>
        <dbReference type="EMBL" id="SPO34922.1"/>
    </source>
</evidence>
<evidence type="ECO:0000256" key="3">
    <source>
        <dbReference type="ARBA" id="ARBA00023157"/>
    </source>
</evidence>
<name>A0A5C3ES69_9BASI</name>
<dbReference type="GO" id="GO:0005743">
    <property type="term" value="C:mitochondrial inner membrane"/>
    <property type="evidence" value="ECO:0007669"/>
    <property type="project" value="UniProtKB-SubCell"/>
</dbReference>
<dbReference type="Proteomes" id="UP000323386">
    <property type="component" value="Unassembled WGS sequence"/>
</dbReference>
<comment type="function">
    <text evidence="4">Required for mitochondrial cytochrome c oxidase (COX) assembly and respiration.</text>
</comment>
<protein>
    <recommendedName>
        <fullName evidence="4">COX assembly mitochondrial protein</fullName>
    </recommendedName>
</protein>
<reference evidence="5 6" key="1">
    <citation type="submission" date="2018-03" db="EMBL/GenBank/DDBJ databases">
        <authorList>
            <person name="Guldener U."/>
        </authorList>
    </citation>
    <scope>NUCLEOTIDE SEQUENCE [LARGE SCALE GENOMIC DNA]</scope>
    <source>
        <strain evidence="5 6">DAOM196992</strain>
    </source>
</reference>
<organism evidence="5 6">
    <name type="scientific">Pseudozyma flocculosa</name>
    <dbReference type="NCBI Taxonomy" id="84751"/>
    <lineage>
        <taxon>Eukaryota</taxon>
        <taxon>Fungi</taxon>
        <taxon>Dikarya</taxon>
        <taxon>Basidiomycota</taxon>
        <taxon>Ustilaginomycotina</taxon>
        <taxon>Ustilaginomycetes</taxon>
        <taxon>Ustilaginales</taxon>
        <taxon>Ustilaginaceae</taxon>
        <taxon>Pseudozyma</taxon>
    </lineage>
</organism>
<keyword evidence="3" id="KW-1015">Disulfide bond</keyword>
<evidence type="ECO:0000256" key="1">
    <source>
        <dbReference type="ARBA" id="ARBA00007347"/>
    </source>
</evidence>
<comment type="similarity">
    <text evidence="1 4">Belongs to the CMC family.</text>
</comment>
<evidence type="ECO:0000256" key="2">
    <source>
        <dbReference type="ARBA" id="ARBA00023128"/>
    </source>
</evidence>
<dbReference type="AlphaFoldDB" id="A0A5C3ES69"/>
<keyword evidence="2 4" id="KW-0496">Mitochondrion</keyword>
<keyword evidence="4" id="KW-0999">Mitochondrion inner membrane</keyword>
<comment type="subcellular location">
    <subcellularLocation>
        <location evidence="4">Mitochondrion inner membrane</location>
    </subcellularLocation>
</comment>
<keyword evidence="4" id="KW-0143">Chaperone</keyword>
<keyword evidence="6" id="KW-1185">Reference proteome</keyword>
<dbReference type="EMBL" id="OOIP01000001">
    <property type="protein sequence ID" value="SPO34922.1"/>
    <property type="molecule type" value="Genomic_DNA"/>
</dbReference>
<gene>
    <name evidence="5" type="ORF">PSFLO_00393</name>
</gene>
<evidence type="ECO:0000313" key="6">
    <source>
        <dbReference type="Proteomes" id="UP000323386"/>
    </source>
</evidence>
<dbReference type="Pfam" id="PF08583">
    <property type="entry name" value="Cmc1"/>
    <property type="match status" value="1"/>
</dbReference>
<accession>A0A5C3ES69</accession>
<evidence type="ECO:0000256" key="4">
    <source>
        <dbReference type="RuleBase" id="RU364104"/>
    </source>
</evidence>
<dbReference type="PANTHER" id="PTHR22977:SF1">
    <property type="entry name" value="COX ASSEMBLY MITOCHONDRIAL PROTEIN 2 HOMOLOG"/>
    <property type="match status" value="1"/>
</dbReference>
<dbReference type="OrthoDB" id="532630at2759"/>
<dbReference type="PANTHER" id="PTHR22977">
    <property type="entry name" value="COX ASSEMBLY MITOCHONDRIAL PROTEIN"/>
    <property type="match status" value="1"/>
</dbReference>
<keyword evidence="4" id="KW-0472">Membrane</keyword>
<sequence>MHPHLVGESKQQHCADLIRALEDCHARGWWTKITGGCNGIKEDLNLCLRAERIERTKNHIQQSKEKRKKTEEIWKAIDDES</sequence>
<proteinExistence type="inferred from homology"/>
<dbReference type="InterPro" id="IPR013892">
    <property type="entry name" value="Cyt_c_biogenesis_Cmc1-like"/>
</dbReference>